<feature type="domain" description="Cupin type-2" evidence="1">
    <location>
        <begin position="41"/>
        <end position="88"/>
    </location>
</feature>
<evidence type="ECO:0000313" key="2">
    <source>
        <dbReference type="EMBL" id="RIH75692.1"/>
    </source>
</evidence>
<evidence type="ECO:0000313" key="3">
    <source>
        <dbReference type="Proteomes" id="UP000266089"/>
    </source>
</evidence>
<dbReference type="CDD" id="cd02238">
    <property type="entry name" value="cupin_KdgF"/>
    <property type="match status" value="1"/>
</dbReference>
<gene>
    <name evidence="2" type="ORF">Mcate_02114</name>
</gene>
<accession>A0A399E0M4</accession>
<dbReference type="PANTHER" id="PTHR40112:SF1">
    <property type="entry name" value="H2HPP ISOMERASE"/>
    <property type="match status" value="1"/>
</dbReference>
<dbReference type="PANTHER" id="PTHR40112">
    <property type="entry name" value="H2HPP ISOMERASE"/>
    <property type="match status" value="1"/>
</dbReference>
<dbReference type="InterPro" id="IPR011051">
    <property type="entry name" value="RmlC_Cupin_sf"/>
</dbReference>
<dbReference type="EMBL" id="QWKX01000060">
    <property type="protein sequence ID" value="RIH75692.1"/>
    <property type="molecule type" value="Genomic_DNA"/>
</dbReference>
<reference evidence="2 3" key="1">
    <citation type="submission" date="2018-08" db="EMBL/GenBank/DDBJ databases">
        <title>Meiothermus cateniformans JCM 15151 genome sequencing project.</title>
        <authorList>
            <person name="Da Costa M.S."/>
            <person name="Albuquerque L."/>
            <person name="Raposo P."/>
            <person name="Froufe H.J.C."/>
            <person name="Barroso C.S."/>
            <person name="Egas C."/>
        </authorList>
    </citation>
    <scope>NUCLEOTIDE SEQUENCE [LARGE SCALE GENOMIC DNA]</scope>
    <source>
        <strain evidence="2 3">JCM 15151</strain>
    </source>
</reference>
<dbReference type="InterPro" id="IPR052535">
    <property type="entry name" value="Bacilysin_H2HPP_isomerase"/>
</dbReference>
<comment type="caution">
    <text evidence="2">The sequence shown here is derived from an EMBL/GenBank/DDBJ whole genome shotgun (WGS) entry which is preliminary data.</text>
</comment>
<dbReference type="Pfam" id="PF07883">
    <property type="entry name" value="Cupin_2"/>
    <property type="match status" value="1"/>
</dbReference>
<dbReference type="AlphaFoldDB" id="A0A399E0M4"/>
<evidence type="ECO:0000259" key="1">
    <source>
        <dbReference type="Pfam" id="PF07883"/>
    </source>
</evidence>
<dbReference type="Proteomes" id="UP000266089">
    <property type="component" value="Unassembled WGS sequence"/>
</dbReference>
<proteinExistence type="predicted"/>
<dbReference type="InterPro" id="IPR014710">
    <property type="entry name" value="RmlC-like_jellyroll"/>
</dbReference>
<sequence length="114" mass="12608">MKTKYAQSASLRGLEVPGAVLRPFAGEHLMLLRAEGKAGSPLAAHAHPHEQITLVVSGRLRMRVGEEWLELGAGDLVHVPSNVEHEVLFLEDSVVFDAFHPVRQDLLERLEAQK</sequence>
<dbReference type="InterPro" id="IPR013096">
    <property type="entry name" value="Cupin_2"/>
</dbReference>
<dbReference type="RefSeq" id="WP_013014903.1">
    <property type="nucleotide sequence ID" value="NZ_JBHSXZ010000034.1"/>
</dbReference>
<protein>
    <submittedName>
        <fullName evidence="2">Cupin domain protein</fullName>
    </submittedName>
</protein>
<name>A0A399E0M4_9DEIN</name>
<dbReference type="SUPFAM" id="SSF51182">
    <property type="entry name" value="RmlC-like cupins"/>
    <property type="match status" value="1"/>
</dbReference>
<organism evidence="2 3">
    <name type="scientific">Meiothermus taiwanensis</name>
    <dbReference type="NCBI Taxonomy" id="172827"/>
    <lineage>
        <taxon>Bacteria</taxon>
        <taxon>Thermotogati</taxon>
        <taxon>Deinococcota</taxon>
        <taxon>Deinococci</taxon>
        <taxon>Thermales</taxon>
        <taxon>Thermaceae</taxon>
        <taxon>Meiothermus</taxon>
    </lineage>
</organism>
<dbReference type="OrthoDB" id="9811153at2"/>
<dbReference type="Gene3D" id="2.60.120.10">
    <property type="entry name" value="Jelly Rolls"/>
    <property type="match status" value="1"/>
</dbReference>